<protein>
    <submittedName>
        <fullName evidence="2">DNA (Cytosine-5)-methyltransferase CMT1 isoform X1</fullName>
    </submittedName>
</protein>
<dbReference type="Proteomes" id="UP000790787">
    <property type="component" value="Chromosome 5"/>
</dbReference>
<name>A0AC58UIW9_TOBAC</name>
<accession>A0AC58UIW9</accession>
<organism evidence="1 2">
    <name type="scientific">Nicotiana tabacum</name>
    <name type="common">Common tobacco</name>
    <dbReference type="NCBI Taxonomy" id="4097"/>
    <lineage>
        <taxon>Eukaryota</taxon>
        <taxon>Viridiplantae</taxon>
        <taxon>Streptophyta</taxon>
        <taxon>Embryophyta</taxon>
        <taxon>Tracheophyta</taxon>
        <taxon>Spermatophyta</taxon>
        <taxon>Magnoliopsida</taxon>
        <taxon>eudicotyledons</taxon>
        <taxon>Gunneridae</taxon>
        <taxon>Pentapetalae</taxon>
        <taxon>asterids</taxon>
        <taxon>lamiids</taxon>
        <taxon>Solanales</taxon>
        <taxon>Solanaceae</taxon>
        <taxon>Nicotianoideae</taxon>
        <taxon>Nicotianeae</taxon>
        <taxon>Nicotiana</taxon>
    </lineage>
</organism>
<sequence length="1122" mass="125634">MPVMAATEEKNSAPTFTRKFPDEKESSSSSPNPDALALSFPRNDEPVPLEVFYPSEDEEGSTLRKRSSGFTTNKFSTSDTEKVLNNGKSVNSGKSEGKKGTKRIRLCLDEQIMREIRKPPRFNTPFHGAKLELFAFPEPQKSVSGTGVAGKRRTLRELQALLTPESKSHRASVTRASSKSGMKRGLQSLVTPEIKKSSASRESVLVNGAKLELALSPEPQESASGTRATSKYGTRRELKALLTLESKNSAGNGSVNVGEKSRGSRRKDTVSAESPKTSEKLLAESNSVGEKTLRSRKIEGFDNNDNNNKGSDKKRKNSSDSVGKSGRKQKSNVCFIGEPIAAEEAQERWQWRYDLKGQKTKRQGGKLNAGEEDAIILNVECHYAQAKVAGFTFNIGDCAYVKKVDEQFLQGEGRKNHIGRILEFFKTSEGEDYFRVQWFFRAEDTVLKGAASFHDTKRIFYSTLENDNPLDCIVSKVNVVERPASNGLNTKDVPPAHFYYDMEYCVDYSTFRTLDNVKSLVIPSLVEASYKPITTYPLEVLPSCEPMTAKLSLLDLYAGCGGMSMGLCLGAKLSGLKLVTKWAVDFNRSACDSLKLNHPQTHVRNEAVEDFLELLKRWEKLIKTYGCSNFKTSSNCELDDADEGENNDNFQAGSKASSGEYEVLRLVDVCYGDPNNKGKSGLHFKVRWKGYGSSEDTWEPIENLENCQDSIKEFVRRGQQLKILPLPGDVDMICGGPPCQGISGYNRHRNVEDPLSDEKNRQIIIFMDVVEFLRPKYVLMENVADILRFDKASLGRYALSRLVHMRYQARLGTMAAGCYGLPQFRLRVFFWGALPSEKLPPFPLPSHDVIVKYWPSPEFERNTVAYDEGQPRGDLEEALVLRDAISDLPAVTGHETREEMPYEMPAESEFQKYIRLPKHEIVGRSSTRDTETKGPVLSDHRPCQLTEDDYLRVCLVPHKKGANFRDLPGVIVGKDNVARRDTEDPKVLPNGKPMVPDCAFNFEHGKSKRPYARLWWDETVATLVTFPNHRAQAVLHPEQDRVLTIRECARLQGFPDFYRFSGTAKERYCQVGNAVAVPVGRALGYALGLAFQRLTGDEPLIKLPPNFSFLKPPIDDIVVLQN</sequence>
<evidence type="ECO:0000313" key="2">
    <source>
        <dbReference type="RefSeq" id="XP_075109438.1"/>
    </source>
</evidence>
<evidence type="ECO:0000313" key="1">
    <source>
        <dbReference type="Proteomes" id="UP000790787"/>
    </source>
</evidence>
<gene>
    <name evidence="2" type="primary">LOC107762306</name>
</gene>
<reference evidence="1" key="1">
    <citation type="journal article" date="2014" name="Nat. Commun.">
        <title>The tobacco genome sequence and its comparison with those of tomato and potato.</title>
        <authorList>
            <person name="Sierro N."/>
            <person name="Battey J.N."/>
            <person name="Ouadi S."/>
            <person name="Bakaher N."/>
            <person name="Bovet L."/>
            <person name="Willig A."/>
            <person name="Goepfert S."/>
            <person name="Peitsch M.C."/>
            <person name="Ivanov N.V."/>
        </authorList>
    </citation>
    <scope>NUCLEOTIDE SEQUENCE [LARGE SCALE GENOMIC DNA]</scope>
</reference>
<reference evidence="2" key="2">
    <citation type="submission" date="2025-08" db="UniProtKB">
        <authorList>
            <consortium name="RefSeq"/>
        </authorList>
    </citation>
    <scope>IDENTIFICATION</scope>
    <source>
        <tissue evidence="2">Leaf</tissue>
    </source>
</reference>
<dbReference type="RefSeq" id="XP_075109438.1">
    <property type="nucleotide sequence ID" value="XM_075253337.1"/>
</dbReference>
<proteinExistence type="predicted"/>
<keyword evidence="1" id="KW-1185">Reference proteome</keyword>